<feature type="domain" description="Mammalian cell entry C-terminal" evidence="4">
    <location>
        <begin position="120"/>
        <end position="291"/>
    </location>
</feature>
<sequence>MHLNRQARIQMAIFTVIALAALALMTVNYMKLPSKWFGIGHYTVMVDLPRAAGLYETSNVTYRGTEVGRVTSVHLTGTGVVAEMSLKSGIDIPSDLQAQVHSQSAIGEQYIELLPRSATARPLRNGDVIAAKDTTVPVDINAVIDSVKTGLQAIPHDNLKTVVDESYTAVGGLGPELSQIVKAGTDLSIDARQNLDPMLALIDKAKPVLDSQNKSADAIAAWASNLATVTQELKNHDQAVSSVIKNGAPALDEARQLVQRLQPTLPLLLANLDSVAQVGLTYRNDIEQILVFLPQLVAVEQGAVVANVNSKQPYKGAYLSFNLNLNLPPPCTTGYLPAQQVRSPSLVDYPDRPAGNLYCRIPQDSQFNVRGVRNIPCETRPGKRAATVKECESDENYVPLNDGMNWKGDPNATFSGQDVPQLPPGTPPQGSAAPPPIAAVLYNPATGAYTGPDGRHGIQSDLAQNAQKEKTWQSMLLPPGN</sequence>
<feature type="region of interest" description="Disordered" evidence="1">
    <location>
        <begin position="407"/>
        <end position="438"/>
    </location>
</feature>
<dbReference type="InterPro" id="IPR024516">
    <property type="entry name" value="Mce_C"/>
</dbReference>
<gene>
    <name evidence="5" type="ORF">A5630_14030</name>
</gene>
<evidence type="ECO:0000259" key="4">
    <source>
        <dbReference type="Pfam" id="PF11887"/>
    </source>
</evidence>
<dbReference type="InterPro" id="IPR003399">
    <property type="entry name" value="Mce/MlaD"/>
</dbReference>
<protein>
    <submittedName>
        <fullName evidence="5">Mammalian cell entry protein</fullName>
    </submittedName>
</protein>
<dbReference type="InterPro" id="IPR005693">
    <property type="entry name" value="Mce"/>
</dbReference>
<dbReference type="EMBL" id="LZLC01000037">
    <property type="protein sequence ID" value="OBJ45448.1"/>
    <property type="molecule type" value="Genomic_DNA"/>
</dbReference>
<dbReference type="Pfam" id="PF02470">
    <property type="entry name" value="MlaD"/>
    <property type="match status" value="1"/>
</dbReference>
<dbReference type="OrthoDB" id="4741753at2"/>
<feature type="domain" description="Mce/MlaD" evidence="3">
    <location>
        <begin position="41"/>
        <end position="115"/>
    </location>
</feature>
<keyword evidence="2" id="KW-1133">Transmembrane helix</keyword>
<organism evidence="5 6">
    <name type="scientific">Mycolicibacterium mucogenicum</name>
    <name type="common">Mycobacterium mucogenicum</name>
    <dbReference type="NCBI Taxonomy" id="56689"/>
    <lineage>
        <taxon>Bacteria</taxon>
        <taxon>Bacillati</taxon>
        <taxon>Actinomycetota</taxon>
        <taxon>Actinomycetes</taxon>
        <taxon>Mycobacteriales</taxon>
        <taxon>Mycobacteriaceae</taxon>
        <taxon>Mycolicibacterium</taxon>
    </lineage>
</organism>
<feature type="compositionally biased region" description="Pro residues" evidence="1">
    <location>
        <begin position="421"/>
        <end position="437"/>
    </location>
</feature>
<proteinExistence type="predicted"/>
<evidence type="ECO:0000256" key="2">
    <source>
        <dbReference type="SAM" id="Phobius"/>
    </source>
</evidence>
<name>A0A1A3HCV5_MYCMU</name>
<feature type="transmembrane region" description="Helical" evidence="2">
    <location>
        <begin position="12"/>
        <end position="30"/>
    </location>
</feature>
<reference evidence="5 6" key="1">
    <citation type="submission" date="2016-06" db="EMBL/GenBank/DDBJ databases">
        <authorList>
            <person name="Kjaerup R.B."/>
            <person name="Dalgaard T.S."/>
            <person name="Juul-Madsen H.R."/>
        </authorList>
    </citation>
    <scope>NUCLEOTIDE SEQUENCE [LARGE SCALE GENOMIC DNA]</scope>
    <source>
        <strain evidence="5 6">1127319.6</strain>
    </source>
</reference>
<dbReference type="RefSeq" id="WP_064979156.1">
    <property type="nucleotide sequence ID" value="NZ_LZLC01000037.1"/>
</dbReference>
<dbReference type="Proteomes" id="UP000093898">
    <property type="component" value="Unassembled WGS sequence"/>
</dbReference>
<dbReference type="GO" id="GO:0005576">
    <property type="term" value="C:extracellular region"/>
    <property type="evidence" value="ECO:0007669"/>
    <property type="project" value="TreeGrafter"/>
</dbReference>
<dbReference type="InterPro" id="IPR052336">
    <property type="entry name" value="MlaD_Phospholipid_Transporter"/>
</dbReference>
<evidence type="ECO:0000313" key="6">
    <source>
        <dbReference type="Proteomes" id="UP000093898"/>
    </source>
</evidence>
<keyword evidence="2" id="KW-0472">Membrane</keyword>
<keyword evidence="2" id="KW-0812">Transmembrane</keyword>
<accession>A0A1A3HCV5</accession>
<evidence type="ECO:0000259" key="3">
    <source>
        <dbReference type="Pfam" id="PF02470"/>
    </source>
</evidence>
<dbReference type="AlphaFoldDB" id="A0A1A3HCV5"/>
<comment type="caution">
    <text evidence="5">The sequence shown here is derived from an EMBL/GenBank/DDBJ whole genome shotgun (WGS) entry which is preliminary data.</text>
</comment>
<evidence type="ECO:0000313" key="5">
    <source>
        <dbReference type="EMBL" id="OBJ45448.1"/>
    </source>
</evidence>
<dbReference type="Pfam" id="PF11887">
    <property type="entry name" value="Mce4_CUP1"/>
    <property type="match status" value="1"/>
</dbReference>
<evidence type="ECO:0000256" key="1">
    <source>
        <dbReference type="SAM" id="MobiDB-lite"/>
    </source>
</evidence>
<dbReference type="NCBIfam" id="TIGR00996">
    <property type="entry name" value="Mtu_fam_mce"/>
    <property type="match status" value="1"/>
</dbReference>
<dbReference type="PANTHER" id="PTHR33371:SF16">
    <property type="entry name" value="MCE-FAMILY PROTEIN MCE3F"/>
    <property type="match status" value="1"/>
</dbReference>
<dbReference type="PANTHER" id="PTHR33371">
    <property type="entry name" value="INTERMEMBRANE PHOSPHOLIPID TRANSPORT SYSTEM BINDING PROTEIN MLAD-RELATED"/>
    <property type="match status" value="1"/>
</dbReference>